<organism evidence="2 3">
    <name type="scientific">Chloroherpeton thalassium (strain ATCC 35110 / GB-78)</name>
    <dbReference type="NCBI Taxonomy" id="517418"/>
    <lineage>
        <taxon>Bacteria</taxon>
        <taxon>Pseudomonadati</taxon>
        <taxon>Chlorobiota</taxon>
        <taxon>Chlorobiia</taxon>
        <taxon>Chlorobiales</taxon>
        <taxon>Chloroherpetonaceae</taxon>
        <taxon>Chloroherpeton</taxon>
    </lineage>
</organism>
<accession>B3QUJ1</accession>
<dbReference type="HOGENOM" id="CLU_1926134_0_0_10"/>
<keyword evidence="1" id="KW-0812">Transmembrane</keyword>
<protein>
    <submittedName>
        <fullName evidence="2">Uncharacterized protein</fullName>
    </submittedName>
</protein>
<keyword evidence="1" id="KW-0472">Membrane</keyword>
<feature type="transmembrane region" description="Helical" evidence="1">
    <location>
        <begin position="6"/>
        <end position="24"/>
    </location>
</feature>
<gene>
    <name evidence="2" type="ordered locus">Ctha_0426</name>
</gene>
<reference evidence="2 3" key="1">
    <citation type="submission" date="2008-06" db="EMBL/GenBank/DDBJ databases">
        <title>Complete sequence of Chloroherpeton thalassium ATCC 35110.</title>
        <authorList>
            <consortium name="US DOE Joint Genome Institute"/>
            <person name="Lucas S."/>
            <person name="Copeland A."/>
            <person name="Lapidus A."/>
            <person name="Glavina del Rio T."/>
            <person name="Dalin E."/>
            <person name="Tice H."/>
            <person name="Bruce D."/>
            <person name="Goodwin L."/>
            <person name="Pitluck S."/>
            <person name="Schmutz J."/>
            <person name="Larimer F."/>
            <person name="Land M."/>
            <person name="Hauser L."/>
            <person name="Kyrpides N."/>
            <person name="Mikhailova N."/>
            <person name="Liu Z."/>
            <person name="Li T."/>
            <person name="Zhao F."/>
            <person name="Overmann J."/>
            <person name="Bryant D.A."/>
            <person name="Richardson P."/>
        </authorList>
    </citation>
    <scope>NUCLEOTIDE SEQUENCE [LARGE SCALE GENOMIC DNA]</scope>
    <source>
        <strain evidence="3">ATCC 35110 / GB-78</strain>
    </source>
</reference>
<dbReference type="Proteomes" id="UP000001208">
    <property type="component" value="Chromosome"/>
</dbReference>
<evidence type="ECO:0000256" key="1">
    <source>
        <dbReference type="SAM" id="Phobius"/>
    </source>
</evidence>
<dbReference type="EMBL" id="CP001100">
    <property type="protein sequence ID" value="ACF12897.1"/>
    <property type="molecule type" value="Genomic_DNA"/>
</dbReference>
<dbReference type="RefSeq" id="WP_012498981.1">
    <property type="nucleotide sequence ID" value="NC_011026.1"/>
</dbReference>
<dbReference type="OrthoDB" id="2111593at2"/>
<keyword evidence="1" id="KW-1133">Transmembrane helix</keyword>
<sequence>MFISLLIVTFLIALIVSGLVGRFFSQPVERILGRIVEDDIRYAWTRYLTFAIYVVGISGGVRIFELEKYITSRYTDSNMPDLNLERWVLEVYRTIIETLQSIAWLLFSFFVFALIAYVIVRIAGKRHQSNEAKKKINE</sequence>
<dbReference type="eggNOG" id="ENOG5032UJ6">
    <property type="taxonomic scope" value="Bacteria"/>
</dbReference>
<dbReference type="AlphaFoldDB" id="B3QUJ1"/>
<name>B3QUJ1_CHLT3</name>
<evidence type="ECO:0000313" key="2">
    <source>
        <dbReference type="EMBL" id="ACF12897.1"/>
    </source>
</evidence>
<feature type="transmembrane region" description="Helical" evidence="1">
    <location>
        <begin position="44"/>
        <end position="64"/>
    </location>
</feature>
<keyword evidence="3" id="KW-1185">Reference proteome</keyword>
<dbReference type="KEGG" id="cts:Ctha_0426"/>
<evidence type="ECO:0000313" key="3">
    <source>
        <dbReference type="Proteomes" id="UP000001208"/>
    </source>
</evidence>
<feature type="transmembrane region" description="Helical" evidence="1">
    <location>
        <begin position="102"/>
        <end position="124"/>
    </location>
</feature>
<dbReference type="STRING" id="517418.Ctha_0426"/>
<proteinExistence type="predicted"/>